<dbReference type="OrthoDB" id="7065824at2"/>
<comment type="caution">
    <text evidence="2">The sequence shown here is derived from an EMBL/GenBank/DDBJ whole genome shotgun (WGS) entry which is preliminary data.</text>
</comment>
<proteinExistence type="predicted"/>
<organism evidence="2 3">
    <name type="scientific">Arenimonas terrae</name>
    <dbReference type="NCBI Taxonomy" id="2546226"/>
    <lineage>
        <taxon>Bacteria</taxon>
        <taxon>Pseudomonadati</taxon>
        <taxon>Pseudomonadota</taxon>
        <taxon>Gammaproteobacteria</taxon>
        <taxon>Lysobacterales</taxon>
        <taxon>Lysobacteraceae</taxon>
        <taxon>Arenimonas</taxon>
    </lineage>
</organism>
<dbReference type="RefSeq" id="WP_139449564.1">
    <property type="nucleotide sequence ID" value="NZ_SMDR01000003.1"/>
</dbReference>
<evidence type="ECO:0000313" key="2">
    <source>
        <dbReference type="EMBL" id="TNJ33267.1"/>
    </source>
</evidence>
<protein>
    <recommendedName>
        <fullName evidence="1">Putative zinc ribbon domain-containing protein</fullName>
    </recommendedName>
</protein>
<accession>A0A5C4RRT3</accession>
<name>A0A5C4RRT3_9GAMM</name>
<dbReference type="AlphaFoldDB" id="A0A5C4RRT3"/>
<dbReference type="InterPro" id="IPR025868">
    <property type="entry name" value="Zn_ribbon_dom_put"/>
</dbReference>
<evidence type="ECO:0000259" key="1">
    <source>
        <dbReference type="Pfam" id="PF12674"/>
    </source>
</evidence>
<keyword evidence="3" id="KW-1185">Reference proteome</keyword>
<dbReference type="EMBL" id="SMDR01000003">
    <property type="protein sequence ID" value="TNJ33267.1"/>
    <property type="molecule type" value="Genomic_DNA"/>
</dbReference>
<dbReference type="Pfam" id="PF12674">
    <property type="entry name" value="Zn_ribbon_2"/>
    <property type="match status" value="1"/>
</dbReference>
<feature type="domain" description="Putative zinc ribbon" evidence="1">
    <location>
        <begin position="9"/>
        <end position="82"/>
    </location>
</feature>
<sequence>MSEPYCPSCGSCGFPMRTPEDFAGGRIGALYCSTCGDDSGELKPYDEVLRANADYFIRQQDLDAGVAREMARALLATMPAWRADPKRH</sequence>
<reference evidence="2 3" key="1">
    <citation type="submission" date="2019-03" db="EMBL/GenBank/DDBJ databases">
        <title>Arenimonas daejeonensis sp. nov., isolated from compost.</title>
        <authorList>
            <person name="Jeon C.O."/>
        </authorList>
    </citation>
    <scope>NUCLEOTIDE SEQUENCE [LARGE SCALE GENOMIC DNA]</scope>
    <source>
        <strain evidence="2 3">R29</strain>
    </source>
</reference>
<evidence type="ECO:0000313" key="3">
    <source>
        <dbReference type="Proteomes" id="UP000305760"/>
    </source>
</evidence>
<dbReference type="Proteomes" id="UP000305760">
    <property type="component" value="Unassembled WGS sequence"/>
</dbReference>
<gene>
    <name evidence="2" type="ORF">E1B00_13290</name>
</gene>